<dbReference type="Gene3D" id="3.60.21.10">
    <property type="match status" value="1"/>
</dbReference>
<protein>
    <submittedName>
        <fullName evidence="2">Phage protein</fullName>
    </submittedName>
</protein>
<dbReference type="GO" id="GO:0016787">
    <property type="term" value="F:hydrolase activity"/>
    <property type="evidence" value="ECO:0007669"/>
    <property type="project" value="InterPro"/>
</dbReference>
<name>A0A161T5H2_BACCE</name>
<dbReference type="PANTHER" id="PTHR37844:SF2">
    <property type="entry name" value="SER_THR PROTEIN PHOSPHATASE SUPERFAMILY (AFU_ORTHOLOGUE AFUA_1G14840)"/>
    <property type="match status" value="1"/>
</dbReference>
<comment type="caution">
    <text evidence="2">The sequence shown here is derived from an EMBL/GenBank/DDBJ whole genome shotgun (WGS) entry which is preliminary data.</text>
</comment>
<feature type="domain" description="Calcineurin-like phosphoesterase" evidence="1">
    <location>
        <begin position="7"/>
        <end position="241"/>
    </location>
</feature>
<dbReference type="PANTHER" id="PTHR37844">
    <property type="entry name" value="SER/THR PROTEIN PHOSPHATASE SUPERFAMILY (AFU_ORTHOLOGUE AFUA_1G14840)"/>
    <property type="match status" value="1"/>
</dbReference>
<dbReference type="PATRIC" id="fig|1396.535.peg.1829"/>
<evidence type="ECO:0000313" key="3">
    <source>
        <dbReference type="Proteomes" id="UP000076482"/>
    </source>
</evidence>
<organism evidence="2 3">
    <name type="scientific">Bacillus cereus</name>
    <dbReference type="NCBI Taxonomy" id="1396"/>
    <lineage>
        <taxon>Bacteria</taxon>
        <taxon>Bacillati</taxon>
        <taxon>Bacillota</taxon>
        <taxon>Bacilli</taxon>
        <taxon>Bacillales</taxon>
        <taxon>Bacillaceae</taxon>
        <taxon>Bacillus</taxon>
        <taxon>Bacillus cereus group</taxon>
    </lineage>
</organism>
<dbReference type="Proteomes" id="UP000076482">
    <property type="component" value="Unassembled WGS sequence"/>
</dbReference>
<dbReference type="AlphaFoldDB" id="A0A161T5H2"/>
<dbReference type="InterPro" id="IPR029052">
    <property type="entry name" value="Metallo-depent_PP-like"/>
</dbReference>
<dbReference type="SUPFAM" id="SSF56300">
    <property type="entry name" value="Metallo-dependent phosphatases"/>
    <property type="match status" value="1"/>
</dbReference>
<dbReference type="EMBL" id="LJKE01000045">
    <property type="protein sequence ID" value="KZD66026.1"/>
    <property type="molecule type" value="Genomic_DNA"/>
</dbReference>
<dbReference type="Pfam" id="PF00149">
    <property type="entry name" value="Metallophos"/>
    <property type="match status" value="1"/>
</dbReference>
<reference evidence="2 3" key="1">
    <citation type="submission" date="2015-09" db="EMBL/GenBank/DDBJ databases">
        <title>Bacillus cereus food isolates.</title>
        <authorList>
            <person name="Boekhorst J."/>
        </authorList>
    </citation>
    <scope>NUCLEOTIDE SEQUENCE [LARGE SCALE GENOMIC DNA]</scope>
    <source>
        <strain evidence="2 3">B4088</strain>
    </source>
</reference>
<accession>A0A161T5H2</accession>
<proteinExistence type="predicted"/>
<gene>
    <name evidence="2" type="ORF">B4088_2783</name>
</gene>
<sequence length="284" mass="33246">MTSTYDVLSDIHLDFWVRYNSNLMKMEKRIAAFTKSLIPETPSSILVIPGDMGHYNIQNLMFVQKLKEIYKYILIVAGNHDYYLVSKKQRKRYDNNSMNRWEEMKCMYSEIEGVHVLEGNTITIEGITFGGTGMWYDFSYAMQKMNKSFTQIESVWHQEMSDASLIKGLPTNTFMMFDQERSRIEHVIDDSDVIITHVGPDWSKIPHEYELDITSSFFYFDGSPYFNKLEGKSWVFGHTHVHFDYMKYGCWFINNSLGYPSENIGKETKIVSITHNADYSSVFI</sequence>
<evidence type="ECO:0000259" key="1">
    <source>
        <dbReference type="Pfam" id="PF00149"/>
    </source>
</evidence>
<dbReference type="RefSeq" id="WP_063261251.1">
    <property type="nucleotide sequence ID" value="NZ_LJKE01000045.1"/>
</dbReference>
<evidence type="ECO:0000313" key="2">
    <source>
        <dbReference type="EMBL" id="KZD66026.1"/>
    </source>
</evidence>
<dbReference type="InterPro" id="IPR004843">
    <property type="entry name" value="Calcineurin-like_PHP"/>
</dbReference>